<feature type="region of interest" description="Disordered" evidence="1">
    <location>
        <begin position="841"/>
        <end position="877"/>
    </location>
</feature>
<feature type="region of interest" description="Disordered" evidence="1">
    <location>
        <begin position="406"/>
        <end position="425"/>
    </location>
</feature>
<dbReference type="GO" id="GO:0030864">
    <property type="term" value="C:cortical actin cytoskeleton"/>
    <property type="evidence" value="ECO:0007669"/>
    <property type="project" value="TreeGrafter"/>
</dbReference>
<dbReference type="AlphaFoldDB" id="A0A0R3U8U3"/>
<dbReference type="GO" id="GO:0005096">
    <property type="term" value="F:GTPase activator activity"/>
    <property type="evidence" value="ECO:0007669"/>
    <property type="project" value="TreeGrafter"/>
</dbReference>
<dbReference type="GO" id="GO:0051294">
    <property type="term" value="P:establishment of spindle orientation"/>
    <property type="evidence" value="ECO:0007669"/>
    <property type="project" value="TreeGrafter"/>
</dbReference>
<evidence type="ECO:0000313" key="3">
    <source>
        <dbReference type="EMBL" id="VDD77319.1"/>
    </source>
</evidence>
<dbReference type="GO" id="GO:0006893">
    <property type="term" value="P:Golgi to plasma membrane transport"/>
    <property type="evidence" value="ECO:0007669"/>
    <property type="project" value="TreeGrafter"/>
</dbReference>
<evidence type="ECO:0000256" key="1">
    <source>
        <dbReference type="SAM" id="MobiDB-lite"/>
    </source>
</evidence>
<evidence type="ECO:0000259" key="2">
    <source>
        <dbReference type="Pfam" id="PF08366"/>
    </source>
</evidence>
<dbReference type="PANTHER" id="PTHR10241">
    <property type="entry name" value="LETHAL 2 GIANT LARVAE PROTEIN"/>
    <property type="match status" value="1"/>
</dbReference>
<evidence type="ECO:0000313" key="4">
    <source>
        <dbReference type="Proteomes" id="UP000267029"/>
    </source>
</evidence>
<dbReference type="PANTHER" id="PTHR10241:SF29">
    <property type="entry name" value="LETHAL(2) GIANT LARVAE PROTEIN"/>
    <property type="match status" value="1"/>
</dbReference>
<accession>A0A0R3U8U3</accession>
<dbReference type="GO" id="GO:0005886">
    <property type="term" value="C:plasma membrane"/>
    <property type="evidence" value="ECO:0007669"/>
    <property type="project" value="TreeGrafter"/>
</dbReference>
<feature type="compositionally biased region" description="Low complexity" evidence="1">
    <location>
        <begin position="855"/>
        <end position="877"/>
    </location>
</feature>
<dbReference type="GO" id="GO:0019905">
    <property type="term" value="F:syntaxin binding"/>
    <property type="evidence" value="ECO:0007669"/>
    <property type="project" value="TreeGrafter"/>
</dbReference>
<dbReference type="EMBL" id="UXSR01000729">
    <property type="protein sequence ID" value="VDD77319.1"/>
    <property type="molecule type" value="Genomic_DNA"/>
</dbReference>
<dbReference type="OrthoDB" id="6257725at2759"/>
<dbReference type="GO" id="GO:0045159">
    <property type="term" value="F:myosin II binding"/>
    <property type="evidence" value="ECO:0007669"/>
    <property type="project" value="TreeGrafter"/>
</dbReference>
<dbReference type="SUPFAM" id="SSF50978">
    <property type="entry name" value="WD40 repeat-like"/>
    <property type="match status" value="1"/>
</dbReference>
<sequence length="896" mass="95006">MAQRIFQSFRRLPAQLTSMRKKHDNIEVVGSHYKINVRRPNLRVSFLHAIYFFSYFTLSYYGKPGVVYSGSHKDSSEIIKVVFLTGTGKLLTLSDTDDIYMWEIDSSNGVHPCLRNIGSLIGVSSALEPKHLGVEQPSSTDDDPESVSHVTALIVAASGTVIFVGTDQGSVASIRRNMQVKRGVAQDEGTMWILPTQDEVITPQRVLQSIPPEKRGRLRLDAVVVLSERPGYPGHLLIGYSSGLCVLFDLHADRVLCLLPCQYELEAVAWCGGSGRPIRGASANPTATPPHLGTRLLTAYANGSLGVWQVPLFTAAAAASGPPTDPSMQTLHMMESPSMPYGPFPCKLIDKVFWLPSHKGGITVFSGGMPRSTYGNRHTVSILRGSNLDQAAAANLAAALRADAGGEDSLLDDDEEELDGEGEEFDDGDQTGLLASGLVPGAPVHVFDSDAPEHVCLDLSSPLVDVCPVGPAGGPAAGLLILCEEEMVAVDLLTPGWPLFSLPYLSCLHTASLTAYGLFTQVNPAFLARLEAVSSTCDRGDAFGLAASPGEAGNASAKPRLSSRPWPIQGGQCVPAAGTGSPVRSASFDPARSLVTSNDLLITGHENGAVAFWRLGPGGCSRNVFTLYTGSLFEGDFGPDVSGVRVRQFVHANTLEASISWDPTRATEEEADPWPPFRRASLFDPFMDDVRAAIKAIRLVDNTLVLGGAAGQVGFVSSLSPSPSTAQSNSLGLALSQPPSPVTSIAVCELRDTLDKSALNQPIGVLVAVGSPHGFAVLHLSTPTGTAARSMEAGGGGGGGEGVGCHLLLHHSTIPANSEALEEAAVGEGWARRRTRELKNSLRDSFRRLKRMKSTRSSMSTASTPATAASPPAQSHSPVVRLNYSARVGLRRSVTQ</sequence>
<dbReference type="InterPro" id="IPR013577">
    <property type="entry name" value="LLGL2"/>
</dbReference>
<reference evidence="3 4" key="1">
    <citation type="submission" date="2018-10" db="EMBL/GenBank/DDBJ databases">
        <authorList>
            <consortium name="Pathogen Informatics"/>
        </authorList>
    </citation>
    <scope>NUCLEOTIDE SEQUENCE [LARGE SCALE GENOMIC DNA]</scope>
</reference>
<feature type="domain" description="Lethal giant larvae homologue 2" evidence="2">
    <location>
        <begin position="338"/>
        <end position="387"/>
    </location>
</feature>
<protein>
    <recommendedName>
        <fullName evidence="2">Lethal giant larvae homologue 2 domain-containing protein</fullName>
    </recommendedName>
</protein>
<dbReference type="Proteomes" id="UP000267029">
    <property type="component" value="Unassembled WGS sequence"/>
</dbReference>
<name>A0A0R3U8U3_MESCO</name>
<dbReference type="GO" id="GO:0030866">
    <property type="term" value="P:cortical actin cytoskeleton organization"/>
    <property type="evidence" value="ECO:0007669"/>
    <property type="project" value="TreeGrafter"/>
</dbReference>
<feature type="non-terminal residue" evidence="3">
    <location>
        <position position="896"/>
    </location>
</feature>
<gene>
    <name evidence="3" type="ORF">MCOS_LOCUS3322</name>
</gene>
<organism evidence="3 4">
    <name type="scientific">Mesocestoides corti</name>
    <name type="common">Flatworm</name>
    <dbReference type="NCBI Taxonomy" id="53468"/>
    <lineage>
        <taxon>Eukaryota</taxon>
        <taxon>Metazoa</taxon>
        <taxon>Spiralia</taxon>
        <taxon>Lophotrochozoa</taxon>
        <taxon>Platyhelminthes</taxon>
        <taxon>Cestoda</taxon>
        <taxon>Eucestoda</taxon>
        <taxon>Cyclophyllidea</taxon>
        <taxon>Mesocestoididae</taxon>
        <taxon>Mesocestoides</taxon>
    </lineage>
</organism>
<dbReference type="GO" id="GO:0008593">
    <property type="term" value="P:regulation of Notch signaling pathway"/>
    <property type="evidence" value="ECO:0007669"/>
    <property type="project" value="TreeGrafter"/>
</dbReference>
<proteinExistence type="predicted"/>
<dbReference type="GO" id="GO:0032878">
    <property type="term" value="P:regulation of establishment or maintenance of cell polarity"/>
    <property type="evidence" value="ECO:0007669"/>
    <property type="project" value="TreeGrafter"/>
</dbReference>
<keyword evidence="4" id="KW-1185">Reference proteome</keyword>
<dbReference type="Pfam" id="PF08366">
    <property type="entry name" value="LLGL"/>
    <property type="match status" value="1"/>
</dbReference>
<dbReference type="STRING" id="53468.A0A0R3U8U3"/>
<dbReference type="InterPro" id="IPR036322">
    <property type="entry name" value="WD40_repeat_dom_sf"/>
</dbReference>